<comment type="caution">
    <text evidence="6">The sequence shown here is derived from an EMBL/GenBank/DDBJ whole genome shotgun (WGS) entry which is preliminary data.</text>
</comment>
<dbReference type="InterPro" id="IPR007484">
    <property type="entry name" value="Peptidase_M28"/>
</dbReference>
<dbReference type="InterPro" id="IPR046450">
    <property type="entry name" value="PA_dom_sf"/>
</dbReference>
<evidence type="ECO:0000256" key="2">
    <source>
        <dbReference type="SAM" id="Phobius"/>
    </source>
</evidence>
<dbReference type="Pfam" id="PF04253">
    <property type="entry name" value="TFR_dimer"/>
    <property type="match status" value="1"/>
</dbReference>
<gene>
    <name evidence="6" type="ORF">Poli38472_001092</name>
</gene>
<dbReference type="InterPro" id="IPR036757">
    <property type="entry name" value="TFR-like_dimer_dom_sf"/>
</dbReference>
<dbReference type="Pfam" id="PF02225">
    <property type="entry name" value="PA"/>
    <property type="match status" value="1"/>
</dbReference>
<dbReference type="InterPro" id="IPR003137">
    <property type="entry name" value="PA_domain"/>
</dbReference>
<evidence type="ECO:0008006" key="8">
    <source>
        <dbReference type="Google" id="ProtNLM"/>
    </source>
</evidence>
<dbReference type="Gene3D" id="3.50.30.30">
    <property type="match status" value="1"/>
</dbReference>
<accession>A0A8K1CUL5</accession>
<dbReference type="AlphaFoldDB" id="A0A8K1CUL5"/>
<evidence type="ECO:0000313" key="7">
    <source>
        <dbReference type="Proteomes" id="UP000794436"/>
    </source>
</evidence>
<proteinExistence type="inferred from homology"/>
<feature type="domain" description="Peptidase M28" evidence="5">
    <location>
        <begin position="391"/>
        <end position="602"/>
    </location>
</feature>
<comment type="similarity">
    <text evidence="1">Belongs to the peptidase M28 family. M28B subfamily.</text>
</comment>
<reference evidence="6" key="1">
    <citation type="submission" date="2019-03" db="EMBL/GenBank/DDBJ databases">
        <title>Long read genome sequence of the mycoparasitic Pythium oligandrum ATCC 38472 isolated from sugarbeet rhizosphere.</title>
        <authorList>
            <person name="Gaulin E."/>
        </authorList>
    </citation>
    <scope>NUCLEOTIDE SEQUENCE</scope>
    <source>
        <strain evidence="6">ATCC 38472_TT</strain>
    </source>
</reference>
<dbReference type="Gene3D" id="1.20.930.40">
    <property type="entry name" value="Transferrin receptor-like, dimerisation domain"/>
    <property type="match status" value="1"/>
</dbReference>
<keyword evidence="2" id="KW-1133">Transmembrane helix</keyword>
<dbReference type="GO" id="GO:0004180">
    <property type="term" value="F:carboxypeptidase activity"/>
    <property type="evidence" value="ECO:0007669"/>
    <property type="project" value="TreeGrafter"/>
</dbReference>
<dbReference type="Proteomes" id="UP000794436">
    <property type="component" value="Unassembled WGS sequence"/>
</dbReference>
<dbReference type="FunFam" id="3.50.30.30:FF:000008">
    <property type="entry name" value="Glutamate carboxypeptidase 2"/>
    <property type="match status" value="1"/>
</dbReference>
<evidence type="ECO:0000259" key="5">
    <source>
        <dbReference type="Pfam" id="PF04389"/>
    </source>
</evidence>
<feature type="transmembrane region" description="Helical" evidence="2">
    <location>
        <begin position="44"/>
        <end position="63"/>
    </location>
</feature>
<keyword evidence="7" id="KW-1185">Reference proteome</keyword>
<dbReference type="CDD" id="cd02121">
    <property type="entry name" value="PA_GCPII_like"/>
    <property type="match status" value="1"/>
</dbReference>
<dbReference type="InterPro" id="IPR039373">
    <property type="entry name" value="Peptidase_M28B"/>
</dbReference>
<evidence type="ECO:0000259" key="3">
    <source>
        <dbReference type="Pfam" id="PF02225"/>
    </source>
</evidence>
<sequence length="781" mass="86390">MLPLGPPRRKHAPMQSAVEDSEAYGTFGGARPQRLPAQRSNGRLLRVVGVIGVFLFAASYMLAQYQSSTSANKTALLRESETTQNSKKKVEKEEVDFEKTFLDGVEPKKLREFLYKYASIPHPAGSEQDYRTALYTKKQFESYGIKAEIKEYYTLLSVPKRQRVVITAPETAARELNLTETRIEDDACTTNEDALPPFLAYSASGNVSGSVVYVNYGRPEDFHWLEDQGVELKGKIALARYGGNFRGLKIMAAEQHGMVGTLIYSDPQDDGYAQGKTYPEGLWRPEDSFQRGSAQYNSLYGGDPLTPGFASTKDAPYLSIDEINSIPRTPATVLSYGQAIHILKSLKGKKAPASWQGALNIDGGYHVGDDGATQLNVDLDIDNKVGPIWDVIGTIEGDVEPEKLVLIGNHRDGWVCGAVDPSSGSAALMEIARNFGKLLKKGWKPRRTIKLASWDGEEYGLLGSTEYAEDHQENLVKNAVAYLNVDLTAGPFISAGGTPSIAEFLFTTAKSIPANKFYGNESYSSLYEQWVEQNKHATAMNPILGKLTLEPDHLISLLGSGTDFTAFYQHLGIISANLVFSVNGGTYGVYHSTMDSPTYIDKYADPDYTTQATTTRWWGLLTMRLASDSILPFDFSTYGLVMHKDLTNFEEETKILKLDVDYSKLREAINHFSANAELFHARLDAFSESYAAGNETDETVQKWNEKLVLLERQLLLEEGLPHRPWFRHVIFGPGFFEGYAGTAFPGIADAIAFQDDAATLQSHLEDVEAVVKTAAEFLVVQ</sequence>
<dbReference type="FunFam" id="3.40.630.10:FF:000078">
    <property type="entry name" value="Glutamate carboxypeptidase 2"/>
    <property type="match status" value="1"/>
</dbReference>
<dbReference type="Pfam" id="PF04389">
    <property type="entry name" value="Peptidase_M28"/>
    <property type="match status" value="1"/>
</dbReference>
<keyword evidence="2" id="KW-0472">Membrane</keyword>
<feature type="domain" description="Transferrin receptor-like dimerisation" evidence="4">
    <location>
        <begin position="660"/>
        <end position="778"/>
    </location>
</feature>
<dbReference type="InterPro" id="IPR007365">
    <property type="entry name" value="TFR-like_dimer_dom"/>
</dbReference>
<protein>
    <recommendedName>
        <fullName evidence="8">Glutamate carboxypeptidase</fullName>
    </recommendedName>
</protein>
<name>A0A8K1CUL5_PYTOL</name>
<keyword evidence="2" id="KW-0812">Transmembrane</keyword>
<dbReference type="PANTHER" id="PTHR10404:SF46">
    <property type="entry name" value="VACUOLAR PROTEIN SORTING-ASSOCIATED PROTEIN 70"/>
    <property type="match status" value="1"/>
</dbReference>
<evidence type="ECO:0000256" key="1">
    <source>
        <dbReference type="ARBA" id="ARBA00005634"/>
    </source>
</evidence>
<organism evidence="6 7">
    <name type="scientific">Pythium oligandrum</name>
    <name type="common">Mycoparasitic fungus</name>
    <dbReference type="NCBI Taxonomy" id="41045"/>
    <lineage>
        <taxon>Eukaryota</taxon>
        <taxon>Sar</taxon>
        <taxon>Stramenopiles</taxon>
        <taxon>Oomycota</taxon>
        <taxon>Peronosporomycetes</taxon>
        <taxon>Pythiales</taxon>
        <taxon>Pythiaceae</taxon>
        <taxon>Pythium</taxon>
    </lineage>
</organism>
<feature type="domain" description="PA" evidence="3">
    <location>
        <begin position="207"/>
        <end position="273"/>
    </location>
</feature>
<evidence type="ECO:0000313" key="6">
    <source>
        <dbReference type="EMBL" id="TMW68936.1"/>
    </source>
</evidence>
<dbReference type="CDD" id="cd08022">
    <property type="entry name" value="M28_PSMA_like"/>
    <property type="match status" value="1"/>
</dbReference>
<dbReference type="EMBL" id="SPLM01000001">
    <property type="protein sequence ID" value="TMW68936.1"/>
    <property type="molecule type" value="Genomic_DNA"/>
</dbReference>
<dbReference type="SUPFAM" id="SSF53187">
    <property type="entry name" value="Zn-dependent exopeptidases"/>
    <property type="match status" value="1"/>
</dbReference>
<dbReference type="PANTHER" id="PTHR10404">
    <property type="entry name" value="N-ACETYLATED-ALPHA-LINKED ACIDIC DIPEPTIDASE"/>
    <property type="match status" value="1"/>
</dbReference>
<dbReference type="SUPFAM" id="SSF47672">
    <property type="entry name" value="Transferrin receptor-like dimerisation domain"/>
    <property type="match status" value="1"/>
</dbReference>
<dbReference type="Gene3D" id="3.40.630.10">
    <property type="entry name" value="Zn peptidases"/>
    <property type="match status" value="1"/>
</dbReference>
<dbReference type="FunFam" id="1.20.930.40:FF:000007">
    <property type="entry name" value="Uncharacterized protein"/>
    <property type="match status" value="1"/>
</dbReference>
<dbReference type="SUPFAM" id="SSF52025">
    <property type="entry name" value="PA domain"/>
    <property type="match status" value="1"/>
</dbReference>
<evidence type="ECO:0000259" key="4">
    <source>
        <dbReference type="Pfam" id="PF04253"/>
    </source>
</evidence>
<dbReference type="OrthoDB" id="10013407at2759"/>